<evidence type="ECO:0000313" key="2">
    <source>
        <dbReference type="Proteomes" id="UP000224829"/>
    </source>
</evidence>
<name>A0A1Y0SXL0_9CAUD</name>
<gene>
    <name evidence="1" type="ORF">NOXIFER_185</name>
</gene>
<dbReference type="EMBL" id="MF063068">
    <property type="protein sequence ID" value="ARV77354.1"/>
    <property type="molecule type" value="Genomic_DNA"/>
</dbReference>
<dbReference type="Proteomes" id="UP000224829">
    <property type="component" value="Segment"/>
</dbReference>
<reference evidence="1 2" key="1">
    <citation type="submission" date="2017-05" db="EMBL/GenBank/DDBJ databases">
        <authorList>
            <person name="Song R."/>
            <person name="Chenine A.L."/>
            <person name="Ruprecht R.M."/>
        </authorList>
    </citation>
    <scope>NUCLEOTIDE SEQUENCE [LARGE SCALE GENOMIC DNA]</scope>
</reference>
<keyword evidence="2" id="KW-1185">Reference proteome</keyword>
<proteinExistence type="predicted"/>
<organism evidence="1 2">
    <name type="scientific">Pseudomonas phage Noxifer</name>
    <dbReference type="NCBI Taxonomy" id="2006684"/>
    <lineage>
        <taxon>Viruses</taxon>
        <taxon>Duplodnaviria</taxon>
        <taxon>Heunggongvirae</taxon>
        <taxon>Uroviricota</taxon>
        <taxon>Caudoviricetes</taxon>
        <taxon>Chimalliviridae</taxon>
        <taxon>Noxifervirus</taxon>
        <taxon>Noxifervirus noxifer</taxon>
    </lineage>
</organism>
<sequence length="170" mass="18689">MLDHLDAYSVDAPQPPVVAEEDLTYEQSLSFSQRIRRQIVKKKMTPNGDIPADNDDIKIMLTALKDHDHTAITDKRNTIDASTSASSAEVAHAMVEAVKMLKNENPFSLRSADGSLDPNHTPRAILPKVDENRLGEHELVDGEGEIGNVQETSDAFFNRMGINPGGKPKD</sequence>
<accession>A0A1Y0SXL0</accession>
<evidence type="ECO:0000313" key="1">
    <source>
        <dbReference type="EMBL" id="ARV77354.1"/>
    </source>
</evidence>
<protein>
    <submittedName>
        <fullName evidence="1">Uncharacterized protein</fullName>
    </submittedName>
</protein>